<feature type="compositionally biased region" description="Basic and acidic residues" evidence="1">
    <location>
        <begin position="27"/>
        <end position="36"/>
    </location>
</feature>
<feature type="region of interest" description="Disordered" evidence="1">
    <location>
        <begin position="1"/>
        <end position="37"/>
    </location>
</feature>
<comment type="caution">
    <text evidence="2">The sequence shown here is derived from an EMBL/GenBank/DDBJ whole genome shotgun (WGS) entry which is preliminary data.</text>
</comment>
<dbReference type="AlphaFoldDB" id="A0A9N7YK40"/>
<keyword evidence="3" id="KW-1185">Reference proteome</keyword>
<proteinExistence type="predicted"/>
<accession>A0A9N7YK40</accession>
<feature type="compositionally biased region" description="Acidic residues" evidence="1">
    <location>
        <begin position="16"/>
        <end position="26"/>
    </location>
</feature>
<name>A0A9N7YK40_PLEPL</name>
<dbReference type="Proteomes" id="UP001153269">
    <property type="component" value="Unassembled WGS sequence"/>
</dbReference>
<protein>
    <submittedName>
        <fullName evidence="2">Uncharacterized protein</fullName>
    </submittedName>
</protein>
<dbReference type="EMBL" id="CADEAL010000940">
    <property type="protein sequence ID" value="CAB1427084.1"/>
    <property type="molecule type" value="Genomic_DNA"/>
</dbReference>
<evidence type="ECO:0000313" key="2">
    <source>
        <dbReference type="EMBL" id="CAB1427084.1"/>
    </source>
</evidence>
<organism evidence="2 3">
    <name type="scientific">Pleuronectes platessa</name>
    <name type="common">European plaice</name>
    <dbReference type="NCBI Taxonomy" id="8262"/>
    <lineage>
        <taxon>Eukaryota</taxon>
        <taxon>Metazoa</taxon>
        <taxon>Chordata</taxon>
        <taxon>Craniata</taxon>
        <taxon>Vertebrata</taxon>
        <taxon>Euteleostomi</taxon>
        <taxon>Actinopterygii</taxon>
        <taxon>Neopterygii</taxon>
        <taxon>Teleostei</taxon>
        <taxon>Neoteleostei</taxon>
        <taxon>Acanthomorphata</taxon>
        <taxon>Carangaria</taxon>
        <taxon>Pleuronectiformes</taxon>
        <taxon>Pleuronectoidei</taxon>
        <taxon>Pleuronectidae</taxon>
        <taxon>Pleuronectes</taxon>
    </lineage>
</organism>
<evidence type="ECO:0000313" key="3">
    <source>
        <dbReference type="Proteomes" id="UP001153269"/>
    </source>
</evidence>
<reference evidence="2" key="1">
    <citation type="submission" date="2020-03" db="EMBL/GenBank/DDBJ databases">
        <authorList>
            <person name="Weist P."/>
        </authorList>
    </citation>
    <scope>NUCLEOTIDE SEQUENCE</scope>
</reference>
<gene>
    <name evidence="2" type="ORF">PLEPLA_LOCUS15022</name>
</gene>
<sequence length="101" mass="11129">MSGTVDNSGAGGTEGDREEEEEEEEEEKRGRGRERTVSAQTARLWFASIYIGEGEDDLFIGQRRRERNPFVIVSVDVALSAEVRVARQTAVLSCGRGHVSS</sequence>
<evidence type="ECO:0000256" key="1">
    <source>
        <dbReference type="SAM" id="MobiDB-lite"/>
    </source>
</evidence>